<organism evidence="1 2">
    <name type="scientific">Paradevosia shaoguanensis</name>
    <dbReference type="NCBI Taxonomy" id="1335043"/>
    <lineage>
        <taxon>Bacteria</taxon>
        <taxon>Pseudomonadati</taxon>
        <taxon>Pseudomonadota</taxon>
        <taxon>Alphaproteobacteria</taxon>
        <taxon>Hyphomicrobiales</taxon>
        <taxon>Devosiaceae</taxon>
        <taxon>Paradevosia</taxon>
    </lineage>
</organism>
<accession>A0AA41QP25</accession>
<dbReference type="Proteomes" id="UP001156140">
    <property type="component" value="Unassembled WGS sequence"/>
</dbReference>
<keyword evidence="2" id="KW-1185">Reference proteome</keyword>
<reference evidence="1" key="1">
    <citation type="submission" date="2022-03" db="EMBL/GenBank/DDBJ databases">
        <title>The complete genome sequence of a Methyloterrigena soli.</title>
        <authorList>
            <person name="Zi Z."/>
        </authorList>
    </citation>
    <scope>NUCLEOTIDE SEQUENCE</scope>
    <source>
        <strain evidence="1">M48</strain>
    </source>
</reference>
<proteinExistence type="predicted"/>
<gene>
    <name evidence="1" type="ORF">ML536_16220</name>
</gene>
<dbReference type="InterPro" id="IPR029033">
    <property type="entry name" value="His_PPase_superfam"/>
</dbReference>
<dbReference type="RefSeq" id="WP_281736564.1">
    <property type="nucleotide sequence ID" value="NZ_JAKETQ010000002.1"/>
</dbReference>
<protein>
    <submittedName>
        <fullName evidence="1">Phosphoglycerate mutase family protein</fullName>
    </submittedName>
</protein>
<dbReference type="Gene3D" id="3.40.50.1240">
    <property type="entry name" value="Phosphoglycerate mutase-like"/>
    <property type="match status" value="1"/>
</dbReference>
<dbReference type="AlphaFoldDB" id="A0AA41QP25"/>
<name>A0AA41QP25_9HYPH</name>
<dbReference type="SUPFAM" id="SSF53254">
    <property type="entry name" value="Phosphoglycerate mutase-like"/>
    <property type="match status" value="1"/>
</dbReference>
<evidence type="ECO:0000313" key="1">
    <source>
        <dbReference type="EMBL" id="MCI0128377.1"/>
    </source>
</evidence>
<dbReference type="EMBL" id="JALAZD010000002">
    <property type="protein sequence ID" value="MCI0128377.1"/>
    <property type="molecule type" value="Genomic_DNA"/>
</dbReference>
<sequence length="198" mass="21662">MALTLYITHPEVVIDPNVPTPRWGLNAIGRERAETFAARKILPEDTVFYASSEQKALDLAAILASPANGEIHPRSEFDENDRSSTGFLTGEAFEEAVVALFGQPDVSYRGWERAVDAQARIVGAVRRVVDETPATTSLVFCGHGCVGTLLKCHLAGRPIRLEEDQRRMAAPGGGNVLVIDREKWGLVADWMAMEDFAP</sequence>
<dbReference type="InterPro" id="IPR013078">
    <property type="entry name" value="His_Pase_superF_clade-1"/>
</dbReference>
<dbReference type="Pfam" id="PF00300">
    <property type="entry name" value="His_Phos_1"/>
    <property type="match status" value="1"/>
</dbReference>
<comment type="caution">
    <text evidence="1">The sequence shown here is derived from an EMBL/GenBank/DDBJ whole genome shotgun (WGS) entry which is preliminary data.</text>
</comment>
<evidence type="ECO:0000313" key="2">
    <source>
        <dbReference type="Proteomes" id="UP001156140"/>
    </source>
</evidence>